<name>A0A9P0JN28_ACAOB</name>
<evidence type="ECO:0000256" key="3">
    <source>
        <dbReference type="SAM" id="MobiDB-lite"/>
    </source>
</evidence>
<keyword evidence="2" id="KW-0175">Coiled coil</keyword>
<organism evidence="4 5">
    <name type="scientific">Acanthoscelides obtectus</name>
    <name type="common">Bean weevil</name>
    <name type="synonym">Bruchus obtectus</name>
    <dbReference type="NCBI Taxonomy" id="200917"/>
    <lineage>
        <taxon>Eukaryota</taxon>
        <taxon>Metazoa</taxon>
        <taxon>Ecdysozoa</taxon>
        <taxon>Arthropoda</taxon>
        <taxon>Hexapoda</taxon>
        <taxon>Insecta</taxon>
        <taxon>Pterygota</taxon>
        <taxon>Neoptera</taxon>
        <taxon>Endopterygota</taxon>
        <taxon>Coleoptera</taxon>
        <taxon>Polyphaga</taxon>
        <taxon>Cucujiformia</taxon>
        <taxon>Chrysomeloidea</taxon>
        <taxon>Chrysomelidae</taxon>
        <taxon>Bruchinae</taxon>
        <taxon>Bruchini</taxon>
        <taxon>Acanthoscelides</taxon>
    </lineage>
</organism>
<accession>A0A9P0JN28</accession>
<dbReference type="PANTHER" id="PTHR21501:SF1">
    <property type="entry name" value="PROTEIN FAM-161"/>
    <property type="match status" value="1"/>
</dbReference>
<gene>
    <name evidence="4" type="ORF">ACAOBT_LOCUS1630</name>
</gene>
<dbReference type="GO" id="GO:0005929">
    <property type="term" value="C:cilium"/>
    <property type="evidence" value="ECO:0007669"/>
    <property type="project" value="TreeGrafter"/>
</dbReference>
<dbReference type="GO" id="GO:0044782">
    <property type="term" value="P:cilium organization"/>
    <property type="evidence" value="ECO:0007669"/>
    <property type="project" value="TreeGrafter"/>
</dbReference>
<dbReference type="InterPro" id="IPR019579">
    <property type="entry name" value="FAM161A/B"/>
</dbReference>
<dbReference type="OrthoDB" id="2150121at2759"/>
<dbReference type="EMBL" id="CAKOFQ010006666">
    <property type="protein sequence ID" value="CAH1956561.1"/>
    <property type="molecule type" value="Genomic_DNA"/>
</dbReference>
<keyword evidence="5" id="KW-1185">Reference proteome</keyword>
<dbReference type="Proteomes" id="UP001152888">
    <property type="component" value="Unassembled WGS sequence"/>
</dbReference>
<comment type="similarity">
    <text evidence="1">Belongs to the FAM161 family.</text>
</comment>
<evidence type="ECO:0000313" key="4">
    <source>
        <dbReference type="EMBL" id="CAH1956561.1"/>
    </source>
</evidence>
<proteinExistence type="inferred from homology"/>
<feature type="compositionally biased region" description="Basic and acidic residues" evidence="3">
    <location>
        <begin position="126"/>
        <end position="140"/>
    </location>
</feature>
<evidence type="ECO:0000256" key="1">
    <source>
        <dbReference type="ARBA" id="ARBA00006663"/>
    </source>
</evidence>
<dbReference type="GO" id="GO:0005856">
    <property type="term" value="C:cytoskeleton"/>
    <property type="evidence" value="ECO:0007669"/>
    <property type="project" value="UniProtKB-ARBA"/>
</dbReference>
<dbReference type="InterPro" id="IPR051655">
    <property type="entry name" value="FAM161"/>
</dbReference>
<reference evidence="4" key="1">
    <citation type="submission" date="2022-03" db="EMBL/GenBank/DDBJ databases">
        <authorList>
            <person name="Sayadi A."/>
        </authorList>
    </citation>
    <scope>NUCLEOTIDE SEQUENCE</scope>
</reference>
<protein>
    <submittedName>
        <fullName evidence="4">Uncharacterized protein</fullName>
    </submittedName>
</protein>
<evidence type="ECO:0000256" key="2">
    <source>
        <dbReference type="ARBA" id="ARBA00023054"/>
    </source>
</evidence>
<sequence>MFKAHDVPIESQVPLFDKIMADQERRSFLTKRRRKAELQAQMKPFSFTKRDEEIQELTRELSRSTPNLYYEPPLKIKKFKAKPIPKNLFSNYIYKKMHEDEFYRALQKRIRAEEMLRAASLPPSMAKREKSKPKMDVCPR</sequence>
<dbReference type="PANTHER" id="PTHR21501">
    <property type="entry name" value="PROTEIN FAM-161"/>
    <property type="match status" value="1"/>
</dbReference>
<dbReference type="Pfam" id="PF10595">
    <property type="entry name" value="FAM161A_B"/>
    <property type="match status" value="1"/>
</dbReference>
<evidence type="ECO:0000313" key="5">
    <source>
        <dbReference type="Proteomes" id="UP001152888"/>
    </source>
</evidence>
<dbReference type="AlphaFoldDB" id="A0A9P0JN28"/>
<feature type="region of interest" description="Disordered" evidence="3">
    <location>
        <begin position="121"/>
        <end position="140"/>
    </location>
</feature>
<comment type="caution">
    <text evidence="4">The sequence shown here is derived from an EMBL/GenBank/DDBJ whole genome shotgun (WGS) entry which is preliminary data.</text>
</comment>